<accession>A0A2B4T1M3</accession>
<keyword evidence="8" id="KW-1185">Reference proteome</keyword>
<evidence type="ECO:0000256" key="4">
    <source>
        <dbReference type="ARBA" id="ARBA00022989"/>
    </source>
</evidence>
<evidence type="ECO:0000256" key="1">
    <source>
        <dbReference type="ARBA" id="ARBA00004167"/>
    </source>
</evidence>
<dbReference type="EMBL" id="LSMT01000003">
    <property type="protein sequence ID" value="PFX34525.1"/>
    <property type="molecule type" value="Genomic_DNA"/>
</dbReference>
<comment type="subcellular location">
    <subcellularLocation>
        <location evidence="1">Membrane</location>
        <topology evidence="1">Single-pass membrane protein</topology>
    </subcellularLocation>
</comment>
<dbReference type="PANTHER" id="PTHR13674">
    <property type="entry name" value="GROWTH AND TRANSFORMATION-DEPENDENT PROTEIN"/>
    <property type="match status" value="1"/>
</dbReference>
<dbReference type="OrthoDB" id="5968938at2759"/>
<dbReference type="PANTHER" id="PTHR13674:SF5">
    <property type="entry name" value="UPF0389 PROTEIN CG9231"/>
    <property type="match status" value="1"/>
</dbReference>
<dbReference type="Proteomes" id="UP000225706">
    <property type="component" value="Unassembled WGS sequence"/>
</dbReference>
<comment type="caution">
    <text evidence="7">The sequence shown here is derived from an EMBL/GenBank/DDBJ whole genome shotgun (WGS) entry which is preliminary data.</text>
</comment>
<sequence>MVSRGLVSFSSLLQRVTSGVAVGPARYLYASNARPLTFRPVSYVLGERMSSSSTESGIPMMHHVSAVDRFTLIATRTMKPPIPAEVTAATMERANSRRRIGVNGIMIIMTLTACIYIIKSSQKGREEQTLVSLHEVNMQRYEKLRQEDAEAAAAATAKANSGK</sequence>
<organism evidence="7 8">
    <name type="scientific">Stylophora pistillata</name>
    <name type="common">Smooth cauliflower coral</name>
    <dbReference type="NCBI Taxonomy" id="50429"/>
    <lineage>
        <taxon>Eukaryota</taxon>
        <taxon>Metazoa</taxon>
        <taxon>Cnidaria</taxon>
        <taxon>Anthozoa</taxon>
        <taxon>Hexacorallia</taxon>
        <taxon>Scleractinia</taxon>
        <taxon>Astrocoeniina</taxon>
        <taxon>Pocilloporidae</taxon>
        <taxon>Stylophora</taxon>
    </lineage>
</organism>
<reference evidence="8" key="1">
    <citation type="journal article" date="2017" name="bioRxiv">
        <title>Comparative analysis of the genomes of Stylophora pistillata and Acropora digitifera provides evidence for extensive differences between species of corals.</title>
        <authorList>
            <person name="Voolstra C.R."/>
            <person name="Li Y."/>
            <person name="Liew Y.J."/>
            <person name="Baumgarten S."/>
            <person name="Zoccola D."/>
            <person name="Flot J.-F."/>
            <person name="Tambutte S."/>
            <person name="Allemand D."/>
            <person name="Aranda M."/>
        </authorList>
    </citation>
    <scope>NUCLEOTIDE SEQUENCE [LARGE SCALE GENOMIC DNA]</scope>
</reference>
<evidence type="ECO:0000313" key="7">
    <source>
        <dbReference type="EMBL" id="PFX34525.1"/>
    </source>
</evidence>
<keyword evidence="3 6" id="KW-0812">Transmembrane</keyword>
<name>A0A2B4T1M3_STYPI</name>
<gene>
    <name evidence="7" type="ORF">AWC38_SpisGene444</name>
</gene>
<keyword evidence="5 6" id="KW-0472">Membrane</keyword>
<evidence type="ECO:0000256" key="3">
    <source>
        <dbReference type="ARBA" id="ARBA00022692"/>
    </source>
</evidence>
<evidence type="ECO:0000256" key="6">
    <source>
        <dbReference type="SAM" id="Phobius"/>
    </source>
</evidence>
<dbReference type="GO" id="GO:0016020">
    <property type="term" value="C:membrane"/>
    <property type="evidence" value="ECO:0007669"/>
    <property type="project" value="UniProtKB-SubCell"/>
</dbReference>
<evidence type="ECO:0000256" key="5">
    <source>
        <dbReference type="ARBA" id="ARBA00023136"/>
    </source>
</evidence>
<protein>
    <submittedName>
        <fullName evidence="7">Uncharacterized protein</fullName>
    </submittedName>
</protein>
<dbReference type="Pfam" id="PF06388">
    <property type="entry name" value="DUF1075"/>
    <property type="match status" value="1"/>
</dbReference>
<evidence type="ECO:0000256" key="2">
    <source>
        <dbReference type="ARBA" id="ARBA00007363"/>
    </source>
</evidence>
<comment type="similarity">
    <text evidence="2">Belongs to the UPF0389 family.</text>
</comment>
<keyword evidence="4 6" id="KW-1133">Transmembrane helix</keyword>
<feature type="transmembrane region" description="Helical" evidence="6">
    <location>
        <begin position="100"/>
        <end position="118"/>
    </location>
</feature>
<dbReference type="InterPro" id="IPR009432">
    <property type="entry name" value="DUF1075"/>
</dbReference>
<proteinExistence type="inferred from homology"/>
<evidence type="ECO:0000313" key="8">
    <source>
        <dbReference type="Proteomes" id="UP000225706"/>
    </source>
</evidence>
<dbReference type="AlphaFoldDB" id="A0A2B4T1M3"/>